<dbReference type="HOGENOM" id="CLU_1488584_0_0_1"/>
<keyword evidence="1" id="KW-0175">Coiled coil</keyword>
<dbReference type="EMBL" id="AEYP01107600">
    <property type="status" value="NOT_ANNOTATED_CDS"/>
    <property type="molecule type" value="Genomic_DNA"/>
</dbReference>
<evidence type="ECO:0000256" key="1">
    <source>
        <dbReference type="SAM" id="Coils"/>
    </source>
</evidence>
<feature type="coiled-coil region" evidence="1">
    <location>
        <begin position="81"/>
        <end position="158"/>
    </location>
</feature>
<keyword evidence="2" id="KW-0732">Signal</keyword>
<name>M3XQ09_MUSPF</name>
<protein>
    <submittedName>
        <fullName evidence="3">Uncharacterized protein</fullName>
    </submittedName>
</protein>
<reference evidence="3" key="1">
    <citation type="submission" date="2024-06" db="UniProtKB">
        <authorList>
            <consortium name="Ensembl"/>
        </authorList>
    </citation>
    <scope>IDENTIFICATION</scope>
</reference>
<dbReference type="GeneTree" id="ENSGT00690000103798"/>
<organism evidence="3">
    <name type="scientific">Mustela putorius furo</name>
    <name type="common">European domestic ferret</name>
    <name type="synonym">Mustela furo</name>
    <dbReference type="NCBI Taxonomy" id="9669"/>
    <lineage>
        <taxon>Eukaryota</taxon>
        <taxon>Metazoa</taxon>
        <taxon>Chordata</taxon>
        <taxon>Craniata</taxon>
        <taxon>Vertebrata</taxon>
        <taxon>Euteleostomi</taxon>
        <taxon>Mammalia</taxon>
        <taxon>Eutheria</taxon>
        <taxon>Laurasiatheria</taxon>
        <taxon>Carnivora</taxon>
        <taxon>Caniformia</taxon>
        <taxon>Musteloidea</taxon>
        <taxon>Mustelidae</taxon>
        <taxon>Mustelinae</taxon>
        <taxon>Mustela</taxon>
    </lineage>
</organism>
<dbReference type="Ensembl" id="ENSMPUT00000001184.1">
    <property type="protein sequence ID" value="ENSMPUP00000001159.1"/>
    <property type="gene ID" value="ENSMPUG00000001170.1"/>
</dbReference>
<dbReference type="eggNOG" id="ENOG502TGSH">
    <property type="taxonomic scope" value="Eukaryota"/>
</dbReference>
<feature type="signal peptide" evidence="2">
    <location>
        <begin position="1"/>
        <end position="20"/>
    </location>
</feature>
<feature type="coiled-coil region" evidence="1">
    <location>
        <begin position="19"/>
        <end position="53"/>
    </location>
</feature>
<evidence type="ECO:0000313" key="3">
    <source>
        <dbReference type="Ensembl" id="ENSMPUP00000001159.1"/>
    </source>
</evidence>
<accession>M3XQ09</accession>
<feature type="chain" id="PRO_5005688844" evidence="2">
    <location>
        <begin position="21"/>
        <end position="181"/>
    </location>
</feature>
<dbReference type="InParanoid" id="M3XQ09"/>
<dbReference type="EMBL" id="AEYP01107599">
    <property type="status" value="NOT_ANNOTATED_CDS"/>
    <property type="molecule type" value="Genomic_DNA"/>
</dbReference>
<dbReference type="EMBL" id="AEYP01107598">
    <property type="status" value="NOT_ANNOTATED_CDS"/>
    <property type="molecule type" value="Genomic_DNA"/>
</dbReference>
<sequence length="181" mass="21311">MLLFLLIILKFFFLLSVTLDQIKMKINDLKNENRDLEKNIVSWEERAREAKKQAETKREYKRSLAGVRKLKAQDALADQELTALTSKNQELKERKTFLEDQCNALSSQKTAKEAELNLLKKKLDMVVEFSENRKLTAEEKLEETLYELNATKNELLAADKYLKVTEEEMEKYRGEVEEMRE</sequence>
<proteinExistence type="predicted"/>
<dbReference type="AlphaFoldDB" id="M3XQ09"/>
<evidence type="ECO:0000256" key="2">
    <source>
        <dbReference type="SAM" id="SignalP"/>
    </source>
</evidence>